<dbReference type="OrthoDB" id="24041at2"/>
<dbReference type="Pfam" id="PF18130">
    <property type="entry name" value="ATPgrasp_N"/>
    <property type="match status" value="1"/>
</dbReference>
<evidence type="ECO:0000256" key="3">
    <source>
        <dbReference type="ARBA" id="ARBA00022840"/>
    </source>
</evidence>
<sequence length="417" mass="43774">MPPSNGALVLVVGSGGQAYREYLLASARDHHDVWLLDSTEPTWQRPFVRGATVVGLIDRARLIPDQEALVKAALALAEEHTIAGVWTYDETLVVATAHIAETLGLPGLSVAGAENCRNKEHTRRLLTEAGLPQPRYRHVTSLDAARAAAVEFGFPVVLKPRGMGASIGVVRADDETALDHAYEVAERGSHGGNPAYEGGVLVEEMLVGPEISVDGAVVAGAYKPFVLARKQTGMEPYFEETGHVVDAADPLLSDAGLLDVLTRAHRALGVQDGITHTEVKLTPAGPAIVEVNGRLGGGLIPYLGKLATGIDPALVAVQVATGREPSLTATAQDCVGIRFGYPPEDGRVREVEVPRSGPGLVEAAPLTTVGAVLLLPPRGIVARFGYAICRGDGPDACEAALDTAEKAFTLTLDPIGE</sequence>
<dbReference type="SUPFAM" id="SSF56059">
    <property type="entry name" value="Glutathione synthetase ATP-binding domain-like"/>
    <property type="match status" value="1"/>
</dbReference>
<dbReference type="InterPro" id="IPR041472">
    <property type="entry name" value="BL00235/CARNS1_N"/>
</dbReference>
<keyword evidence="1" id="KW-0436">Ligase</keyword>
<dbReference type="InterPro" id="IPR040570">
    <property type="entry name" value="LAL_C2"/>
</dbReference>
<accession>A0A5P2AV33</accession>
<evidence type="ECO:0000313" key="7">
    <source>
        <dbReference type="Proteomes" id="UP000324106"/>
    </source>
</evidence>
<proteinExistence type="predicted"/>
<dbReference type="Gene3D" id="3.40.50.20">
    <property type="match status" value="1"/>
</dbReference>
<gene>
    <name evidence="6" type="ORF">DEJ46_26005</name>
</gene>
<evidence type="ECO:0000256" key="1">
    <source>
        <dbReference type="ARBA" id="ARBA00022598"/>
    </source>
</evidence>
<name>A0A5P2AV33_STRVZ</name>
<dbReference type="SMART" id="SM01209">
    <property type="entry name" value="GARS_A"/>
    <property type="match status" value="1"/>
</dbReference>
<dbReference type="Pfam" id="PF18603">
    <property type="entry name" value="LAL_C2"/>
    <property type="match status" value="1"/>
</dbReference>
<keyword evidence="2 4" id="KW-0547">Nucleotide-binding</keyword>
<keyword evidence="3 4" id="KW-0067">ATP-binding</keyword>
<evidence type="ECO:0000256" key="2">
    <source>
        <dbReference type="ARBA" id="ARBA00022741"/>
    </source>
</evidence>
<dbReference type="PANTHER" id="PTHR43585">
    <property type="entry name" value="FUMIPYRROLE BIOSYNTHESIS PROTEIN C"/>
    <property type="match status" value="1"/>
</dbReference>
<evidence type="ECO:0000313" key="6">
    <source>
        <dbReference type="EMBL" id="QES22134.1"/>
    </source>
</evidence>
<dbReference type="Proteomes" id="UP000324106">
    <property type="component" value="Chromosome"/>
</dbReference>
<dbReference type="Pfam" id="PF13535">
    <property type="entry name" value="ATP-grasp_4"/>
    <property type="match status" value="1"/>
</dbReference>
<reference evidence="6 7" key="1">
    <citation type="submission" date="2018-05" db="EMBL/GenBank/DDBJ databases">
        <title>Streptomyces venezuelae.</title>
        <authorList>
            <person name="Kim W."/>
            <person name="Lee N."/>
            <person name="Cho B.-K."/>
        </authorList>
    </citation>
    <scope>NUCLEOTIDE SEQUENCE [LARGE SCALE GENOMIC DNA]</scope>
    <source>
        <strain evidence="6 7">ATCC 15068</strain>
    </source>
</reference>
<dbReference type="GO" id="GO:0046872">
    <property type="term" value="F:metal ion binding"/>
    <property type="evidence" value="ECO:0007669"/>
    <property type="project" value="InterPro"/>
</dbReference>
<dbReference type="AlphaFoldDB" id="A0A5P2AV33"/>
<dbReference type="GO" id="GO:0005524">
    <property type="term" value="F:ATP binding"/>
    <property type="evidence" value="ECO:0007669"/>
    <property type="project" value="UniProtKB-UniRule"/>
</dbReference>
<dbReference type="Gene3D" id="3.30.470.20">
    <property type="entry name" value="ATP-grasp fold, B domain"/>
    <property type="match status" value="1"/>
</dbReference>
<dbReference type="PANTHER" id="PTHR43585:SF2">
    <property type="entry name" value="ATP-GRASP ENZYME FSQD"/>
    <property type="match status" value="1"/>
</dbReference>
<dbReference type="PROSITE" id="PS50975">
    <property type="entry name" value="ATP_GRASP"/>
    <property type="match status" value="1"/>
</dbReference>
<dbReference type="InterPro" id="IPR052032">
    <property type="entry name" value="ATP-dep_AA_Ligase"/>
</dbReference>
<dbReference type="RefSeq" id="WP_150270120.1">
    <property type="nucleotide sequence ID" value="NZ_CP029194.1"/>
</dbReference>
<feature type="domain" description="ATP-grasp" evidence="5">
    <location>
        <begin position="123"/>
        <end position="321"/>
    </location>
</feature>
<evidence type="ECO:0000259" key="5">
    <source>
        <dbReference type="PROSITE" id="PS50975"/>
    </source>
</evidence>
<evidence type="ECO:0000256" key="4">
    <source>
        <dbReference type="PROSITE-ProRule" id="PRU00409"/>
    </source>
</evidence>
<dbReference type="EMBL" id="CP029194">
    <property type="protein sequence ID" value="QES22134.1"/>
    <property type="molecule type" value="Genomic_DNA"/>
</dbReference>
<dbReference type="GO" id="GO:0016874">
    <property type="term" value="F:ligase activity"/>
    <property type="evidence" value="ECO:0007669"/>
    <property type="project" value="UniProtKB-KW"/>
</dbReference>
<protein>
    <submittedName>
        <fullName evidence="6">ATP-binding protein</fullName>
    </submittedName>
</protein>
<organism evidence="6 7">
    <name type="scientific">Streptomyces venezuelae</name>
    <dbReference type="NCBI Taxonomy" id="54571"/>
    <lineage>
        <taxon>Bacteria</taxon>
        <taxon>Bacillati</taxon>
        <taxon>Actinomycetota</taxon>
        <taxon>Actinomycetes</taxon>
        <taxon>Kitasatosporales</taxon>
        <taxon>Streptomycetaceae</taxon>
        <taxon>Streptomyces</taxon>
    </lineage>
</organism>
<dbReference type="InterPro" id="IPR011761">
    <property type="entry name" value="ATP-grasp"/>
</dbReference>